<feature type="active site" description="Charge relay system" evidence="5">
    <location>
        <position position="179"/>
    </location>
</feature>
<reference evidence="10 11" key="1">
    <citation type="journal article" date="2021" name="ACS Chem. Biol.">
        <title>Genomic-Led Discovery of a Novel Glycopeptide Antibiotic by Nonomuraea coxensis DSM 45129.</title>
        <authorList>
            <person name="Yushchuk O."/>
            <person name="Vior N.M."/>
            <person name="Andreo-Vidal A."/>
            <person name="Berini F."/>
            <person name="Ruckert C."/>
            <person name="Busche T."/>
            <person name="Binda E."/>
            <person name="Kalinowski J."/>
            <person name="Truman A.W."/>
            <person name="Marinelli F."/>
        </authorList>
    </citation>
    <scope>NUCLEOTIDE SEQUENCE [LARGE SCALE GENOMIC DNA]</scope>
    <source>
        <strain evidence="10 11">DSM 45129</strain>
    </source>
</reference>
<dbReference type="PRINTS" id="PR00723">
    <property type="entry name" value="SUBTILISIN"/>
</dbReference>
<feature type="domain" description="Peptidase S8/S53" evidence="9">
    <location>
        <begin position="170"/>
        <end position="458"/>
    </location>
</feature>
<dbReference type="PROSITE" id="PS00136">
    <property type="entry name" value="SUBTILASE_ASP"/>
    <property type="match status" value="1"/>
</dbReference>
<organism evidence="10 11">
    <name type="scientific">Nonomuraea coxensis DSM 45129</name>
    <dbReference type="NCBI Taxonomy" id="1122611"/>
    <lineage>
        <taxon>Bacteria</taxon>
        <taxon>Bacillati</taxon>
        <taxon>Actinomycetota</taxon>
        <taxon>Actinomycetes</taxon>
        <taxon>Streptosporangiales</taxon>
        <taxon>Streptosporangiaceae</taxon>
        <taxon>Nonomuraea</taxon>
    </lineage>
</organism>
<dbReference type="SUPFAM" id="SSF52743">
    <property type="entry name" value="Subtilisin-like"/>
    <property type="match status" value="1"/>
</dbReference>
<gene>
    <name evidence="10" type="primary">aprE3</name>
    <name evidence="10" type="ORF">Nocox_35445</name>
</gene>
<proteinExistence type="inferred from homology"/>
<dbReference type="Gene3D" id="3.40.50.200">
    <property type="entry name" value="Peptidase S8/S53 domain"/>
    <property type="match status" value="1"/>
</dbReference>
<dbReference type="InterPro" id="IPR036852">
    <property type="entry name" value="Peptidase_S8/S53_dom_sf"/>
</dbReference>
<feature type="active site" description="Charge relay system" evidence="5">
    <location>
        <position position="242"/>
    </location>
</feature>
<evidence type="ECO:0000313" key="10">
    <source>
        <dbReference type="EMBL" id="QYC44648.1"/>
    </source>
</evidence>
<evidence type="ECO:0000259" key="9">
    <source>
        <dbReference type="Pfam" id="PF00082"/>
    </source>
</evidence>
<dbReference type="PANTHER" id="PTHR43806">
    <property type="entry name" value="PEPTIDASE S8"/>
    <property type="match status" value="1"/>
</dbReference>
<keyword evidence="4 5" id="KW-0720">Serine protease</keyword>
<dbReference type="Pfam" id="PF00082">
    <property type="entry name" value="Peptidase_S8"/>
    <property type="match status" value="1"/>
</dbReference>
<evidence type="ECO:0000256" key="1">
    <source>
        <dbReference type="ARBA" id="ARBA00011073"/>
    </source>
</evidence>
<dbReference type="InterPro" id="IPR023827">
    <property type="entry name" value="Peptidase_S8_Asp-AS"/>
</dbReference>
<comment type="similarity">
    <text evidence="1 5 6">Belongs to the peptidase S8 family.</text>
</comment>
<name>A0ABX8UA70_9ACTN</name>
<evidence type="ECO:0000256" key="8">
    <source>
        <dbReference type="SAM" id="SignalP"/>
    </source>
</evidence>
<dbReference type="GO" id="GO:0004252">
    <property type="term" value="F:serine-type endopeptidase activity"/>
    <property type="evidence" value="ECO:0007669"/>
    <property type="project" value="UniProtKB-EC"/>
</dbReference>
<accession>A0ABX8UA70</accession>
<dbReference type="InterPro" id="IPR050131">
    <property type="entry name" value="Peptidase_S8_subtilisin-like"/>
</dbReference>
<feature type="region of interest" description="Disordered" evidence="7">
    <location>
        <begin position="27"/>
        <end position="48"/>
    </location>
</feature>
<dbReference type="InterPro" id="IPR015500">
    <property type="entry name" value="Peptidase_S8_subtilisin-rel"/>
</dbReference>
<protein>
    <submittedName>
        <fullName evidence="10">Subtilisin E</fullName>
        <ecNumber evidence="10">3.4.21.62</ecNumber>
    </submittedName>
</protein>
<evidence type="ECO:0000256" key="4">
    <source>
        <dbReference type="ARBA" id="ARBA00022825"/>
    </source>
</evidence>
<keyword evidence="3 5" id="KW-0378">Hydrolase</keyword>
<sequence>MRLRSLLACAAVLVTTSAALCPAPALRADARGPSGPPVPPDGSGAVRTRSKEALGPVISDALVKEIQAKTRVRSIIQLKPGENVRAVANDIEEASEGGRVLKANGSPNFFVAEVDQRTLAELRKDHRVQAVYKDELSAATPLNASALPPGLDVSTDVIGSNRANAAGWTGRGATVAVLDTGIDRDHPFLAGRVVGEACFSSADPGNGTVSLCPNRRPSQTGAGAADAKTAQCVVNSVNACSHGSHVAGIAAGRLAAGAPSDGVAPGAGILAVQVFSRLDNPLVCTALGGRAPCFLSYASDQKLALEYVARVAKSHNVAAVNMSLGGGGPFTRACDADPAASALKPEFDVLAGLGVAAVVAAGNDGSAGVAAPACISTAVAVGASDARDELTPFTNRGPLVDLFAPGVAIRSSVPGGTYEEKSGTSMAAPHVAGVFALMRQAYPGFSVAQTLERLKTTGRGLRYPAGRTTVTTARVDAEQATATATRSAA</sequence>
<evidence type="ECO:0000256" key="7">
    <source>
        <dbReference type="SAM" id="MobiDB-lite"/>
    </source>
</evidence>
<dbReference type="PROSITE" id="PS51892">
    <property type="entry name" value="SUBTILASE"/>
    <property type="match status" value="1"/>
</dbReference>
<dbReference type="Proteomes" id="UP000824681">
    <property type="component" value="Chromosome"/>
</dbReference>
<feature type="chain" id="PRO_5046877988" evidence="8">
    <location>
        <begin position="28"/>
        <end position="489"/>
    </location>
</feature>
<dbReference type="RefSeq" id="WP_020544060.1">
    <property type="nucleotide sequence ID" value="NZ_CP068985.1"/>
</dbReference>
<evidence type="ECO:0000256" key="2">
    <source>
        <dbReference type="ARBA" id="ARBA00022670"/>
    </source>
</evidence>
<dbReference type="PROSITE" id="PS00138">
    <property type="entry name" value="SUBTILASE_SER"/>
    <property type="match status" value="1"/>
</dbReference>
<dbReference type="PROSITE" id="PS00137">
    <property type="entry name" value="SUBTILASE_HIS"/>
    <property type="match status" value="1"/>
</dbReference>
<dbReference type="PANTHER" id="PTHR43806:SF11">
    <property type="entry name" value="CEREVISIN-RELATED"/>
    <property type="match status" value="1"/>
</dbReference>
<dbReference type="InterPro" id="IPR023828">
    <property type="entry name" value="Peptidase_S8_Ser-AS"/>
</dbReference>
<keyword evidence="2 5" id="KW-0645">Protease</keyword>
<dbReference type="InterPro" id="IPR022398">
    <property type="entry name" value="Peptidase_S8_His-AS"/>
</dbReference>
<dbReference type="EMBL" id="CP068985">
    <property type="protein sequence ID" value="QYC44648.1"/>
    <property type="molecule type" value="Genomic_DNA"/>
</dbReference>
<evidence type="ECO:0000256" key="5">
    <source>
        <dbReference type="PROSITE-ProRule" id="PRU01240"/>
    </source>
</evidence>
<keyword evidence="8" id="KW-0732">Signal</keyword>
<feature type="signal peptide" evidence="8">
    <location>
        <begin position="1"/>
        <end position="27"/>
    </location>
</feature>
<feature type="active site" description="Charge relay system" evidence="5">
    <location>
        <position position="425"/>
    </location>
</feature>
<keyword evidence="11" id="KW-1185">Reference proteome</keyword>
<evidence type="ECO:0000256" key="3">
    <source>
        <dbReference type="ARBA" id="ARBA00022801"/>
    </source>
</evidence>
<evidence type="ECO:0000313" key="11">
    <source>
        <dbReference type="Proteomes" id="UP000824681"/>
    </source>
</evidence>
<evidence type="ECO:0000256" key="6">
    <source>
        <dbReference type="RuleBase" id="RU003355"/>
    </source>
</evidence>
<dbReference type="EC" id="3.4.21.62" evidence="10"/>
<dbReference type="InterPro" id="IPR000209">
    <property type="entry name" value="Peptidase_S8/S53_dom"/>
</dbReference>